<dbReference type="PANTHER" id="PTHR22893">
    <property type="entry name" value="NADH OXIDOREDUCTASE-RELATED"/>
    <property type="match status" value="1"/>
</dbReference>
<keyword evidence="3" id="KW-0560">Oxidoreductase</keyword>
<reference evidence="5 6" key="1">
    <citation type="journal article" date="2024" name="bioRxiv">
        <title>Comparative genomics of Cryptococcus and Kwoniella reveals pathogenesis evolution and contrasting karyotype dynamics via intercentromeric recombination or chromosome fusion.</title>
        <authorList>
            <person name="Coelho M.A."/>
            <person name="David-Palma M."/>
            <person name="Shea T."/>
            <person name="Bowers K."/>
            <person name="McGinley-Smith S."/>
            <person name="Mohammad A.W."/>
            <person name="Gnirke A."/>
            <person name="Yurkov A.M."/>
            <person name="Nowrousian M."/>
            <person name="Sun S."/>
            <person name="Cuomo C.A."/>
            <person name="Heitman J."/>
        </authorList>
    </citation>
    <scope>NUCLEOTIDE SEQUENCE [LARGE SCALE GENOMIC DNA]</scope>
    <source>
        <strain evidence="5 6">CBS 13917</strain>
    </source>
</reference>
<gene>
    <name evidence="5" type="ORF">IAR55_004668</name>
</gene>
<comment type="caution">
    <text evidence="5">The sequence shown here is derived from an EMBL/GenBank/DDBJ whole genome shotgun (WGS) entry which is preliminary data.</text>
</comment>
<dbReference type="RefSeq" id="XP_066802179.1">
    <property type="nucleotide sequence ID" value="XM_066947765.1"/>
</dbReference>
<dbReference type="KEGG" id="kne:92181926"/>
<evidence type="ECO:0000256" key="3">
    <source>
        <dbReference type="ARBA" id="ARBA00023002"/>
    </source>
</evidence>
<organism evidence="5 6">
    <name type="scientific">Kwoniella newhampshirensis</name>
    <dbReference type="NCBI Taxonomy" id="1651941"/>
    <lineage>
        <taxon>Eukaryota</taxon>
        <taxon>Fungi</taxon>
        <taxon>Dikarya</taxon>
        <taxon>Basidiomycota</taxon>
        <taxon>Agaricomycotina</taxon>
        <taxon>Tremellomycetes</taxon>
        <taxon>Tremellales</taxon>
        <taxon>Cryptococcaceae</taxon>
        <taxon>Kwoniella</taxon>
    </lineage>
</organism>
<comment type="similarity">
    <text evidence="2">Belongs to the NADH:flavin oxidoreductase/NADH oxidase family.</text>
</comment>
<dbReference type="GeneID" id="92181926"/>
<dbReference type="SUPFAM" id="SSF51395">
    <property type="entry name" value="FMN-linked oxidoreductases"/>
    <property type="match status" value="1"/>
</dbReference>
<accession>A0AAW0YLF0</accession>
<evidence type="ECO:0000313" key="5">
    <source>
        <dbReference type="EMBL" id="KAK8850748.1"/>
    </source>
</evidence>
<evidence type="ECO:0000256" key="1">
    <source>
        <dbReference type="ARBA" id="ARBA00001917"/>
    </source>
</evidence>
<dbReference type="GO" id="GO:0010181">
    <property type="term" value="F:FMN binding"/>
    <property type="evidence" value="ECO:0007669"/>
    <property type="project" value="InterPro"/>
</dbReference>
<dbReference type="FunFam" id="3.20.20.70:FF:000059">
    <property type="entry name" value="N-ethylmaleimide reductase, FMN-linked"/>
    <property type="match status" value="1"/>
</dbReference>
<dbReference type="GO" id="GO:0005829">
    <property type="term" value="C:cytosol"/>
    <property type="evidence" value="ECO:0007669"/>
    <property type="project" value="UniProtKB-ARBA"/>
</dbReference>
<feature type="domain" description="NADH:flavin oxidoreductase/NADH oxidase N-terminal" evidence="4">
    <location>
        <begin position="8"/>
        <end position="349"/>
    </location>
</feature>
<dbReference type="InterPro" id="IPR013785">
    <property type="entry name" value="Aldolase_TIM"/>
</dbReference>
<name>A0AAW0YLF0_9TREE</name>
<comment type="cofactor">
    <cofactor evidence="1">
        <name>FMN</name>
        <dbReference type="ChEBI" id="CHEBI:58210"/>
    </cofactor>
</comment>
<protein>
    <recommendedName>
        <fullName evidence="4">NADH:flavin oxidoreductase/NADH oxidase N-terminal domain-containing protein</fullName>
    </recommendedName>
</protein>
<dbReference type="Proteomes" id="UP001388673">
    <property type="component" value="Unassembled WGS sequence"/>
</dbReference>
<dbReference type="PANTHER" id="PTHR22893:SF91">
    <property type="entry name" value="NADPH DEHYDROGENASE 2-RELATED"/>
    <property type="match status" value="1"/>
</dbReference>
<evidence type="ECO:0000259" key="4">
    <source>
        <dbReference type="Pfam" id="PF00724"/>
    </source>
</evidence>
<evidence type="ECO:0000256" key="2">
    <source>
        <dbReference type="ARBA" id="ARBA00005979"/>
    </source>
</evidence>
<dbReference type="Pfam" id="PF00724">
    <property type="entry name" value="Oxidored_FMN"/>
    <property type="match status" value="1"/>
</dbReference>
<dbReference type="AlphaFoldDB" id="A0AAW0YLF0"/>
<proteinExistence type="inferred from homology"/>
<dbReference type="EMBL" id="JBCAWK010000008">
    <property type="protein sequence ID" value="KAK8850748.1"/>
    <property type="molecule type" value="Genomic_DNA"/>
</dbReference>
<dbReference type="InterPro" id="IPR001155">
    <property type="entry name" value="OxRdtase_FMN_N"/>
</dbReference>
<dbReference type="Gene3D" id="3.20.20.70">
    <property type="entry name" value="Aldolase class I"/>
    <property type="match status" value="1"/>
</dbReference>
<dbReference type="InterPro" id="IPR045247">
    <property type="entry name" value="Oye-like"/>
</dbReference>
<dbReference type="GO" id="GO:0016628">
    <property type="term" value="F:oxidoreductase activity, acting on the CH-CH group of donors, NAD or NADP as acceptor"/>
    <property type="evidence" value="ECO:0007669"/>
    <property type="project" value="UniProtKB-ARBA"/>
</dbReference>
<evidence type="ECO:0000313" key="6">
    <source>
        <dbReference type="Proteomes" id="UP001388673"/>
    </source>
</evidence>
<sequence length="387" mass="42656">MTIAPQSKLFTPLAVGALELKHRVVMAPLTRMRAEKGTGVPQDISAEYYTQRASDGGLIVSEATFIHEEARGYEFVPGIYSPEQIAGWKKVTDGVHSKGGKIFCQLWALGRVADPSIAPVIYSAGSIPDDGTDLNGNKLPPPTLHPMTEQDIDRFVQHYASAAKNAIEAGFDGVEIHGANGYLLDQFLQSNSNNRTDSYGGSLENRFRFPLRVLNAVCAAIGAPNVGIRMSPYSRFQGMREPKPMDTFVPWAKTILTNQPRLAYIHATEGRASGAVDTPEELITEVDTLDPIRAVVQDLGKGTRFIVAGGFLPETAKDHAEKYGDDLVAFGRYFISNPDLPRRVQNGWPLKKYQRETFYTQTSEGYLDFPEYEQKALEQDDALHSSA</sequence>
<keyword evidence="6" id="KW-1185">Reference proteome</keyword>
<dbReference type="CDD" id="cd02933">
    <property type="entry name" value="OYE_like_FMN"/>
    <property type="match status" value="1"/>
</dbReference>